<evidence type="ECO:0000256" key="9">
    <source>
        <dbReference type="PROSITE-ProRule" id="PRU00266"/>
    </source>
</evidence>
<dbReference type="InterPro" id="IPR036389">
    <property type="entry name" value="RNase_III_sf"/>
</dbReference>
<dbReference type="Gene3D" id="3.30.160.20">
    <property type="match status" value="1"/>
</dbReference>
<keyword evidence="13" id="KW-1185">Reference proteome</keyword>
<keyword evidence="6" id="KW-0378">Hydrolase</keyword>
<evidence type="ECO:0000256" key="3">
    <source>
        <dbReference type="ARBA" id="ARBA00022722"/>
    </source>
</evidence>
<dbReference type="PROSITE" id="PS50142">
    <property type="entry name" value="RNASE_3_2"/>
    <property type="match status" value="1"/>
</dbReference>
<keyword evidence="5" id="KW-0255">Endonuclease</keyword>
<protein>
    <submittedName>
        <fullName evidence="12">Dicer-like 3</fullName>
    </submittedName>
</protein>
<gene>
    <name evidence="12" type="ORF">Acr_06g0010360</name>
</gene>
<dbReference type="PROSITE" id="PS00517">
    <property type="entry name" value="RNASE_3_1"/>
    <property type="match status" value="1"/>
</dbReference>
<evidence type="ECO:0000259" key="11">
    <source>
        <dbReference type="PROSITE" id="PS50142"/>
    </source>
</evidence>
<dbReference type="SUPFAM" id="SSF69065">
    <property type="entry name" value="RNase III domain-like"/>
    <property type="match status" value="2"/>
</dbReference>
<dbReference type="Gene3D" id="1.10.1520.10">
    <property type="entry name" value="Ribonuclease III domain"/>
    <property type="match status" value="2"/>
</dbReference>
<dbReference type="FunFam" id="1.10.1520.10:FF:000004">
    <property type="entry name" value="Endoribonuclease dicer-like 1"/>
    <property type="match status" value="1"/>
</dbReference>
<name>A0A7J0ESA3_9ERIC</name>
<reference evidence="12 13" key="1">
    <citation type="submission" date="2019-07" db="EMBL/GenBank/DDBJ databases">
        <title>De Novo Assembly of kiwifruit Actinidia rufa.</title>
        <authorList>
            <person name="Sugita-Konishi S."/>
            <person name="Sato K."/>
            <person name="Mori E."/>
            <person name="Abe Y."/>
            <person name="Kisaki G."/>
            <person name="Hamano K."/>
            <person name="Suezawa K."/>
            <person name="Otani M."/>
            <person name="Fukuda T."/>
            <person name="Manabe T."/>
            <person name="Gomi K."/>
            <person name="Tabuchi M."/>
            <person name="Akimitsu K."/>
            <person name="Kataoka I."/>
        </authorList>
    </citation>
    <scope>NUCLEOTIDE SEQUENCE [LARGE SCALE GENOMIC DNA]</scope>
    <source>
        <strain evidence="13">cv. Fuchu</strain>
    </source>
</reference>
<keyword evidence="7" id="KW-0460">Magnesium</keyword>
<evidence type="ECO:0000256" key="8">
    <source>
        <dbReference type="ARBA" id="ARBA00022884"/>
    </source>
</evidence>
<evidence type="ECO:0000256" key="5">
    <source>
        <dbReference type="ARBA" id="ARBA00022759"/>
    </source>
</evidence>
<dbReference type="GO" id="GO:0003723">
    <property type="term" value="F:RNA binding"/>
    <property type="evidence" value="ECO:0007669"/>
    <property type="project" value="UniProtKB-UniRule"/>
</dbReference>
<dbReference type="GO" id="GO:0046872">
    <property type="term" value="F:metal ion binding"/>
    <property type="evidence" value="ECO:0007669"/>
    <property type="project" value="UniProtKB-KW"/>
</dbReference>
<evidence type="ECO:0000256" key="7">
    <source>
        <dbReference type="ARBA" id="ARBA00022842"/>
    </source>
</evidence>
<sequence length="553" mass="60845">MYRCFGGTLALKGYIRDGAFDPRRWVAPGQRSLRPYPCSCGVDTLEVPLDSKFQTEDTKIIVGKCCDRGHRWMGSKTISDCVEALIGAYYVGGGLTAALQLMKWLGIDAELDPSLVDEAIRTASLHSYVPKAKEIEVLESKLSYKFSIKGLLLEAITHASEQELGVSYCYQRLEFLGDSVLDILITWHLYQSHTEIDPGELTDLRSASVNNDNFAHAAVKRDLHQHLQHCSGFLLGQITEYVKSVADSQATTKSFQSVNAPKALGDVVESIAGAILIDTKLNLDEVWRIFKPLLSPIVTPDKLELPPLRELIELCDSLGYFIKETCIKNGEMVHAELRLQLKDVLLLGEGFGHNRKSAKGQAAVHLLKDLEKRGISSSKRRKQGPDGVGVSCTPDLGNDCFGQTNSDASELVAQKKQKITINGLHSEANTNPSRINECSGTSCDSIPVLSSIDRKKGGPRTSLFDLCKRLQWPIPTFKSTELKSRTPIEFCEGSERRTGFNSFTSKITLTIPDFGVIELTGDPRADKKSSYDSASLLMLYELGRQGKVVIGGG</sequence>
<evidence type="ECO:0000256" key="1">
    <source>
        <dbReference type="ARBA" id="ARBA00001936"/>
    </source>
</evidence>
<dbReference type="Proteomes" id="UP000585474">
    <property type="component" value="Unassembled WGS sequence"/>
</dbReference>
<dbReference type="GO" id="GO:0030422">
    <property type="term" value="P:siRNA processing"/>
    <property type="evidence" value="ECO:0007669"/>
    <property type="project" value="TreeGrafter"/>
</dbReference>
<evidence type="ECO:0000256" key="6">
    <source>
        <dbReference type="ARBA" id="ARBA00022801"/>
    </source>
</evidence>
<keyword evidence="4" id="KW-0479">Metal-binding</keyword>
<dbReference type="PANTHER" id="PTHR14950:SF46">
    <property type="entry name" value="ENDORIBONUCLEASE DICER HOMOLOG 3"/>
    <property type="match status" value="1"/>
</dbReference>
<evidence type="ECO:0000313" key="12">
    <source>
        <dbReference type="EMBL" id="GFY89096.1"/>
    </source>
</evidence>
<dbReference type="AlphaFoldDB" id="A0A7J0ESA3"/>
<evidence type="ECO:0000256" key="4">
    <source>
        <dbReference type="ARBA" id="ARBA00022723"/>
    </source>
</evidence>
<evidence type="ECO:0000256" key="2">
    <source>
        <dbReference type="ARBA" id="ARBA00001946"/>
    </source>
</evidence>
<dbReference type="SMART" id="SM00535">
    <property type="entry name" value="RIBOc"/>
    <property type="match status" value="1"/>
</dbReference>
<dbReference type="InterPro" id="IPR014720">
    <property type="entry name" value="dsRBD_dom"/>
</dbReference>
<keyword evidence="3" id="KW-0540">Nuclease</keyword>
<proteinExistence type="predicted"/>
<dbReference type="CDD" id="cd00593">
    <property type="entry name" value="RIBOc"/>
    <property type="match status" value="2"/>
</dbReference>
<comment type="cofactor">
    <cofactor evidence="2">
        <name>Mg(2+)</name>
        <dbReference type="ChEBI" id="CHEBI:18420"/>
    </cofactor>
</comment>
<dbReference type="OrthoDB" id="6513042at2759"/>
<dbReference type="PANTHER" id="PTHR14950">
    <property type="entry name" value="DICER-RELATED"/>
    <property type="match status" value="1"/>
</dbReference>
<dbReference type="GO" id="GO:0005737">
    <property type="term" value="C:cytoplasm"/>
    <property type="evidence" value="ECO:0007669"/>
    <property type="project" value="TreeGrafter"/>
</dbReference>
<organism evidence="12 13">
    <name type="scientific">Actinidia rufa</name>
    <dbReference type="NCBI Taxonomy" id="165716"/>
    <lineage>
        <taxon>Eukaryota</taxon>
        <taxon>Viridiplantae</taxon>
        <taxon>Streptophyta</taxon>
        <taxon>Embryophyta</taxon>
        <taxon>Tracheophyta</taxon>
        <taxon>Spermatophyta</taxon>
        <taxon>Magnoliopsida</taxon>
        <taxon>eudicotyledons</taxon>
        <taxon>Gunneridae</taxon>
        <taxon>Pentapetalae</taxon>
        <taxon>asterids</taxon>
        <taxon>Ericales</taxon>
        <taxon>Actinidiaceae</taxon>
        <taxon>Actinidia</taxon>
    </lineage>
</organism>
<feature type="domain" description="DRBM" evidence="10">
    <location>
        <begin position="347"/>
        <end position="372"/>
    </location>
</feature>
<accession>A0A7J0ESA3</accession>
<feature type="domain" description="RNase III" evidence="11">
    <location>
        <begin position="135"/>
        <end position="280"/>
    </location>
</feature>
<keyword evidence="8 9" id="KW-0694">RNA-binding</keyword>
<comment type="cofactor">
    <cofactor evidence="1">
        <name>Mn(2+)</name>
        <dbReference type="ChEBI" id="CHEBI:29035"/>
    </cofactor>
</comment>
<dbReference type="EMBL" id="BJWL01000006">
    <property type="protein sequence ID" value="GFY89096.1"/>
    <property type="molecule type" value="Genomic_DNA"/>
</dbReference>
<evidence type="ECO:0000313" key="13">
    <source>
        <dbReference type="Proteomes" id="UP000585474"/>
    </source>
</evidence>
<dbReference type="Pfam" id="PF00636">
    <property type="entry name" value="Ribonuclease_3"/>
    <property type="match status" value="1"/>
</dbReference>
<dbReference type="InterPro" id="IPR000999">
    <property type="entry name" value="RNase_III_dom"/>
</dbReference>
<evidence type="ECO:0000259" key="10">
    <source>
        <dbReference type="PROSITE" id="PS50137"/>
    </source>
</evidence>
<dbReference type="GO" id="GO:0005634">
    <property type="term" value="C:nucleus"/>
    <property type="evidence" value="ECO:0007669"/>
    <property type="project" value="TreeGrafter"/>
</dbReference>
<dbReference type="PROSITE" id="PS50137">
    <property type="entry name" value="DS_RBD"/>
    <property type="match status" value="1"/>
</dbReference>
<dbReference type="GO" id="GO:0004525">
    <property type="term" value="F:ribonuclease III activity"/>
    <property type="evidence" value="ECO:0007669"/>
    <property type="project" value="InterPro"/>
</dbReference>
<comment type="caution">
    <text evidence="12">The sequence shown here is derived from an EMBL/GenBank/DDBJ whole genome shotgun (WGS) entry which is preliminary data.</text>
</comment>